<dbReference type="SUPFAM" id="SSF48498">
    <property type="entry name" value="Tetracyclin repressor-like, C-terminal domain"/>
    <property type="match status" value="1"/>
</dbReference>
<feature type="domain" description="HTH tetR-type" evidence="5">
    <location>
        <begin position="8"/>
        <end position="68"/>
    </location>
</feature>
<reference evidence="6 7" key="1">
    <citation type="journal article" date="2011" name="BMC Genomics">
        <title>Genomic insights into an obligate epibiotic bacterial predator: Micavibrio aeruginosavorus ARL-13.</title>
        <authorList>
            <person name="Wang Z."/>
            <person name="Kadouri D."/>
            <person name="Wu M."/>
        </authorList>
    </citation>
    <scope>NUCLEOTIDE SEQUENCE [LARGE SCALE GENOMIC DNA]</scope>
    <source>
        <strain evidence="6 7">ARL-13</strain>
    </source>
</reference>
<dbReference type="RefSeq" id="WP_014101870.1">
    <property type="nucleotide sequence ID" value="NC_016026.1"/>
</dbReference>
<dbReference type="Gene3D" id="1.10.10.60">
    <property type="entry name" value="Homeodomain-like"/>
    <property type="match status" value="1"/>
</dbReference>
<dbReference type="PROSITE" id="PS50977">
    <property type="entry name" value="HTH_TETR_2"/>
    <property type="match status" value="1"/>
</dbReference>
<dbReference type="InterPro" id="IPR009057">
    <property type="entry name" value="Homeodomain-like_sf"/>
</dbReference>
<protein>
    <submittedName>
        <fullName evidence="6">Transcriptional regulator, TetR family protein</fullName>
    </submittedName>
</protein>
<organism evidence="6 7">
    <name type="scientific">Micavibrio aeruginosavorus (strain ARL-13)</name>
    <dbReference type="NCBI Taxonomy" id="856793"/>
    <lineage>
        <taxon>Bacteria</taxon>
        <taxon>Pseudomonadati</taxon>
        <taxon>Bdellovibrionota</taxon>
        <taxon>Bdellovibrionia</taxon>
        <taxon>Bdellovibrionales</taxon>
        <taxon>Pseudobdellovibrionaceae</taxon>
        <taxon>Micavibrio</taxon>
    </lineage>
</organism>
<dbReference type="PROSITE" id="PS01081">
    <property type="entry name" value="HTH_TETR_1"/>
    <property type="match status" value="1"/>
</dbReference>
<dbReference type="InterPro" id="IPR036271">
    <property type="entry name" value="Tet_transcr_reg_TetR-rel_C_sf"/>
</dbReference>
<keyword evidence="7" id="KW-1185">Reference proteome</keyword>
<dbReference type="InterPro" id="IPR023772">
    <property type="entry name" value="DNA-bd_HTH_TetR-type_CS"/>
</dbReference>
<evidence type="ECO:0000256" key="4">
    <source>
        <dbReference type="PROSITE-ProRule" id="PRU00335"/>
    </source>
</evidence>
<accession>G2KQA5</accession>
<dbReference type="PRINTS" id="PR00455">
    <property type="entry name" value="HTHTETR"/>
</dbReference>
<evidence type="ECO:0000256" key="2">
    <source>
        <dbReference type="ARBA" id="ARBA00023125"/>
    </source>
</evidence>
<dbReference type="AlphaFoldDB" id="G2KQA5"/>
<dbReference type="STRING" id="856793.MICA_302"/>
<evidence type="ECO:0000313" key="6">
    <source>
        <dbReference type="EMBL" id="AEP08647.1"/>
    </source>
</evidence>
<evidence type="ECO:0000259" key="5">
    <source>
        <dbReference type="PROSITE" id="PS50977"/>
    </source>
</evidence>
<dbReference type="PANTHER" id="PTHR47506:SF1">
    <property type="entry name" value="HTH-TYPE TRANSCRIPTIONAL REGULATOR YJDC"/>
    <property type="match status" value="1"/>
</dbReference>
<dbReference type="InterPro" id="IPR001647">
    <property type="entry name" value="HTH_TetR"/>
</dbReference>
<evidence type="ECO:0000256" key="3">
    <source>
        <dbReference type="ARBA" id="ARBA00023163"/>
    </source>
</evidence>
<dbReference type="SUPFAM" id="SSF46689">
    <property type="entry name" value="Homeodomain-like"/>
    <property type="match status" value="1"/>
</dbReference>
<evidence type="ECO:0000256" key="1">
    <source>
        <dbReference type="ARBA" id="ARBA00023015"/>
    </source>
</evidence>
<dbReference type="HOGENOM" id="CLU_069356_28_0_5"/>
<proteinExistence type="predicted"/>
<keyword evidence="2 4" id="KW-0238">DNA-binding</keyword>
<dbReference type="Proteomes" id="UP000009286">
    <property type="component" value="Chromosome"/>
</dbReference>
<dbReference type="EMBL" id="CP002382">
    <property type="protein sequence ID" value="AEP08647.1"/>
    <property type="molecule type" value="Genomic_DNA"/>
</dbReference>
<dbReference type="GO" id="GO:0003677">
    <property type="term" value="F:DNA binding"/>
    <property type="evidence" value="ECO:0007669"/>
    <property type="project" value="UniProtKB-UniRule"/>
</dbReference>
<sequence length="197" mass="21637">MAAGRPRQFDYDQALDKAMHVFWEKGYEGASLPDLTEAMGINRPSMYAAFGNKEELFRKALQKYQTDATDMLKALLDAPTLRESLERFLLGSAESFTCKERPSGCLAVHGALVGGEECSEAQQAAKESRDVITRLLKERCDRALEDGDLPAGTNTAYLARFYTTILNGMSIQSTSGVSCDEMRAIAKHALDALPTTN</sequence>
<dbReference type="PANTHER" id="PTHR47506">
    <property type="entry name" value="TRANSCRIPTIONAL REGULATORY PROTEIN"/>
    <property type="match status" value="1"/>
</dbReference>
<keyword evidence="1" id="KW-0805">Transcription regulation</keyword>
<dbReference type="Pfam" id="PF00440">
    <property type="entry name" value="TetR_N"/>
    <property type="match status" value="1"/>
</dbReference>
<dbReference type="eggNOG" id="COG1309">
    <property type="taxonomic scope" value="Bacteria"/>
</dbReference>
<name>G2KQA5_MICAA</name>
<dbReference type="Gene3D" id="1.10.357.10">
    <property type="entry name" value="Tetracycline Repressor, domain 2"/>
    <property type="match status" value="1"/>
</dbReference>
<dbReference type="KEGG" id="mai:MICA_302"/>
<dbReference type="OrthoDB" id="9779746at2"/>
<gene>
    <name evidence="6" type="ordered locus">MICA_302</name>
</gene>
<feature type="DNA-binding region" description="H-T-H motif" evidence="4">
    <location>
        <begin position="31"/>
        <end position="50"/>
    </location>
</feature>
<evidence type="ECO:0000313" key="7">
    <source>
        <dbReference type="Proteomes" id="UP000009286"/>
    </source>
</evidence>
<keyword evidence="3" id="KW-0804">Transcription</keyword>